<evidence type="ECO:0000313" key="2">
    <source>
        <dbReference type="Proteomes" id="UP001162501"/>
    </source>
</evidence>
<organism evidence="1 2">
    <name type="scientific">Rangifer tarandus platyrhynchus</name>
    <name type="common">Svalbard reindeer</name>
    <dbReference type="NCBI Taxonomy" id="3082113"/>
    <lineage>
        <taxon>Eukaryota</taxon>
        <taxon>Metazoa</taxon>
        <taxon>Chordata</taxon>
        <taxon>Craniata</taxon>
        <taxon>Vertebrata</taxon>
        <taxon>Euteleostomi</taxon>
        <taxon>Mammalia</taxon>
        <taxon>Eutheria</taxon>
        <taxon>Laurasiatheria</taxon>
        <taxon>Artiodactyla</taxon>
        <taxon>Ruminantia</taxon>
        <taxon>Pecora</taxon>
        <taxon>Cervidae</taxon>
        <taxon>Odocoileinae</taxon>
        <taxon>Rangifer</taxon>
    </lineage>
</organism>
<accession>A0AC59Z0M3</accession>
<name>A0AC59Z0M3_RANTA</name>
<sequence>MPRLHPGRRAGSGVPGPRGHRRAGGEESATPGSGGGGDRVCSDHASGWDREGAA</sequence>
<dbReference type="EMBL" id="OX596105">
    <property type="protein sequence ID" value="CAN0132715.1"/>
    <property type="molecule type" value="Genomic_DNA"/>
</dbReference>
<proteinExistence type="predicted"/>
<gene>
    <name evidence="1" type="ORF">MRATA1EN22A_LOCUS12538</name>
</gene>
<reference evidence="1" key="1">
    <citation type="submission" date="2023-05" db="EMBL/GenBank/DDBJ databases">
        <authorList>
            <consortium name="ELIXIR-Norway"/>
        </authorList>
    </citation>
    <scope>NUCLEOTIDE SEQUENCE</scope>
</reference>
<dbReference type="Proteomes" id="UP001162501">
    <property type="component" value="Chromosome 21"/>
</dbReference>
<reference evidence="1" key="2">
    <citation type="submission" date="2025-03" db="EMBL/GenBank/DDBJ databases">
        <authorList>
            <consortium name="ELIXIR-Norway"/>
            <consortium name="Elixir Norway"/>
        </authorList>
    </citation>
    <scope>NUCLEOTIDE SEQUENCE</scope>
</reference>
<protein>
    <submittedName>
        <fullName evidence="1">Uncharacterized protein</fullName>
    </submittedName>
</protein>
<evidence type="ECO:0000313" key="1">
    <source>
        <dbReference type="EMBL" id="CAN0132715.1"/>
    </source>
</evidence>